<dbReference type="AlphaFoldDB" id="A0AAW8VC75"/>
<evidence type="ECO:0000313" key="2">
    <source>
        <dbReference type="EMBL" id="MDT4509691.1"/>
    </source>
</evidence>
<dbReference type="RefSeq" id="WP_195510834.1">
    <property type="nucleotide sequence ID" value="NZ_JADMQL010000016.1"/>
</dbReference>
<comment type="caution">
    <text evidence="2">The sequence shown here is derived from an EMBL/GenBank/DDBJ whole genome shotgun (WGS) entry which is preliminary data.</text>
</comment>
<dbReference type="Gene3D" id="2.60.40.2060">
    <property type="match status" value="1"/>
</dbReference>
<evidence type="ECO:0000259" key="1">
    <source>
        <dbReference type="Pfam" id="PF12866"/>
    </source>
</evidence>
<reference evidence="2" key="1">
    <citation type="submission" date="2023-08" db="EMBL/GenBank/DDBJ databases">
        <title>Reintroducing virulent viruses to syntetic microbiomes.</title>
        <authorList>
            <person name="Wilde J."/>
            <person name="Boyes R."/>
            <person name="Robinson A.V."/>
            <person name="Daisley B.A."/>
            <person name="Allen-Vercoe E."/>
        </authorList>
    </citation>
    <scope>NUCLEOTIDE SEQUENCE</scope>
    <source>
        <strain evidence="2">225I_12FAA</strain>
    </source>
</reference>
<protein>
    <submittedName>
        <fullName evidence="2">DUF3823 domain-containing protein</fullName>
    </submittedName>
</protein>
<dbReference type="PROSITE" id="PS51257">
    <property type="entry name" value="PROKAR_LIPOPROTEIN"/>
    <property type="match status" value="1"/>
</dbReference>
<dbReference type="EMBL" id="JAVSNH010000001">
    <property type="protein sequence ID" value="MDT4509691.1"/>
    <property type="molecule type" value="Genomic_DNA"/>
</dbReference>
<evidence type="ECO:0000313" key="3">
    <source>
        <dbReference type="Proteomes" id="UP001266995"/>
    </source>
</evidence>
<organism evidence="2 3">
    <name type="scientific">Bacteroides cellulosilyticus</name>
    <dbReference type="NCBI Taxonomy" id="246787"/>
    <lineage>
        <taxon>Bacteria</taxon>
        <taxon>Pseudomonadati</taxon>
        <taxon>Bacteroidota</taxon>
        <taxon>Bacteroidia</taxon>
        <taxon>Bacteroidales</taxon>
        <taxon>Bacteroidaceae</taxon>
        <taxon>Bacteroides</taxon>
    </lineage>
</organism>
<gene>
    <name evidence="2" type="ORF">RO785_01695</name>
</gene>
<feature type="domain" description="DUF3823" evidence="1">
    <location>
        <begin position="34"/>
        <end position="120"/>
    </location>
</feature>
<name>A0AAW8VC75_9BACE</name>
<dbReference type="Pfam" id="PF12866">
    <property type="entry name" value="DUF3823"/>
    <property type="match status" value="1"/>
</dbReference>
<dbReference type="Gene3D" id="2.60.40.1120">
    <property type="entry name" value="Carboxypeptidase-like, regulatory domain"/>
    <property type="match status" value="1"/>
</dbReference>
<dbReference type="InterPro" id="IPR024278">
    <property type="entry name" value="DUF3823_N"/>
</dbReference>
<dbReference type="Proteomes" id="UP001266995">
    <property type="component" value="Unassembled WGS sequence"/>
</dbReference>
<sequence length="262" mass="29210">MKNFLYNLLLGGTLTFGVASCMEVDNFDAPSECLTGSIIDVTTGQNILADQAEARVRIWEKSYSLNPSPQDIPVKQDGTYNNTKLFAGTYDVVAEGPWWPVDTLRNVPVGGKVTRNFEVTPYLKITDFSAILDGDTLRVEGRLAAPPIPSYNADRGDVMPQIMDVRCFISSIQFCGNANHLDAYYNLEVNKVKKTVINVRKAWSNISDGVEGSDGLTHSKDTYKFAVWAKPGYTFFVRMGARVDDTFQMYNYSDIVKIEVPQ</sequence>
<accession>A0AAW8VC75</accession>
<proteinExistence type="predicted"/>